<comment type="caution">
    <text evidence="2">The sequence shown here is derived from an EMBL/GenBank/DDBJ whole genome shotgun (WGS) entry which is preliminary data.</text>
</comment>
<evidence type="ECO:0000256" key="1">
    <source>
        <dbReference type="SAM" id="SignalP"/>
    </source>
</evidence>
<keyword evidence="1" id="KW-0732">Signal</keyword>
<evidence type="ECO:0000313" key="3">
    <source>
        <dbReference type="Proteomes" id="UP000732380"/>
    </source>
</evidence>
<accession>A0A9P7PTS5</accession>
<evidence type="ECO:0008006" key="4">
    <source>
        <dbReference type="Google" id="ProtNLM"/>
    </source>
</evidence>
<feature type="signal peptide" evidence="1">
    <location>
        <begin position="1"/>
        <end position="18"/>
    </location>
</feature>
<dbReference type="AlphaFoldDB" id="A0A9P7PTS5"/>
<name>A0A9P7PTS5_9HYPO</name>
<keyword evidence="3" id="KW-1185">Reference proteome</keyword>
<feature type="chain" id="PRO_5040466065" description="Cyanovirin-N domain-containing protein" evidence="1">
    <location>
        <begin position="19"/>
        <end position="118"/>
    </location>
</feature>
<organism evidence="2 3">
    <name type="scientific">Claviceps humidiphila</name>
    <dbReference type="NCBI Taxonomy" id="1294629"/>
    <lineage>
        <taxon>Eukaryota</taxon>
        <taxon>Fungi</taxon>
        <taxon>Dikarya</taxon>
        <taxon>Ascomycota</taxon>
        <taxon>Pezizomycotina</taxon>
        <taxon>Sordariomycetes</taxon>
        <taxon>Hypocreomycetidae</taxon>
        <taxon>Hypocreales</taxon>
        <taxon>Clavicipitaceae</taxon>
        <taxon>Claviceps</taxon>
    </lineage>
</organism>
<protein>
    <recommendedName>
        <fullName evidence="4">Cyanovirin-N domain-containing protein</fullName>
    </recommendedName>
</protein>
<gene>
    <name evidence="2" type="ORF">E4U13_007622</name>
</gene>
<proteinExistence type="predicted"/>
<evidence type="ECO:0000313" key="2">
    <source>
        <dbReference type="EMBL" id="KAG6105988.1"/>
    </source>
</evidence>
<reference evidence="2 3" key="1">
    <citation type="journal article" date="2020" name="bioRxiv">
        <title>Whole genome comparisons of ergot fungi reveals the divergence and evolution of species within the genus Claviceps are the result of varying mechanisms driving genome evolution and host range expansion.</title>
        <authorList>
            <person name="Wyka S.A."/>
            <person name="Mondo S.J."/>
            <person name="Liu M."/>
            <person name="Dettman J."/>
            <person name="Nalam V."/>
            <person name="Broders K.D."/>
        </authorList>
    </citation>
    <scope>NUCLEOTIDE SEQUENCE [LARGE SCALE GENOMIC DNA]</scope>
    <source>
        <strain evidence="2 3">LM576</strain>
    </source>
</reference>
<dbReference type="EMBL" id="SRQM01000772">
    <property type="protein sequence ID" value="KAG6105988.1"/>
    <property type="molecule type" value="Genomic_DNA"/>
</dbReference>
<sequence>MKFFTTLPLALFAYHALAQCIPGAFNGSEDQDGLDIRDQCSLGPNNLYTCGDEGKTVMTVKHNKDALTFTSFAVDATVYINCESGKSALFSCRVASSDTYFLPQCEDGVSSMYNVHQK</sequence>
<dbReference type="Proteomes" id="UP000732380">
    <property type="component" value="Unassembled WGS sequence"/>
</dbReference>